<dbReference type="RefSeq" id="WP_377247166.1">
    <property type="nucleotide sequence ID" value="NZ_JBHLUH010000009.1"/>
</dbReference>
<dbReference type="PANTHER" id="PTHR24321:SF15">
    <property type="entry name" value="OXIDOREDUCTASE UCPA"/>
    <property type="match status" value="1"/>
</dbReference>
<evidence type="ECO:0000313" key="4">
    <source>
        <dbReference type="EMBL" id="MFC0527375.1"/>
    </source>
</evidence>
<dbReference type="PANTHER" id="PTHR24321">
    <property type="entry name" value="DEHYDROGENASES, SHORT CHAIN"/>
    <property type="match status" value="1"/>
</dbReference>
<evidence type="ECO:0000313" key="5">
    <source>
        <dbReference type="Proteomes" id="UP001589867"/>
    </source>
</evidence>
<proteinExistence type="inferred from homology"/>
<dbReference type="GO" id="GO:0016491">
    <property type="term" value="F:oxidoreductase activity"/>
    <property type="evidence" value="ECO:0007669"/>
    <property type="project" value="UniProtKB-KW"/>
</dbReference>
<dbReference type="Proteomes" id="UP001589867">
    <property type="component" value="Unassembled WGS sequence"/>
</dbReference>
<evidence type="ECO:0000256" key="1">
    <source>
        <dbReference type="ARBA" id="ARBA00006484"/>
    </source>
</evidence>
<dbReference type="PRINTS" id="PR00080">
    <property type="entry name" value="SDRFAMILY"/>
</dbReference>
<dbReference type="EMBL" id="JBHLUH010000009">
    <property type="protein sequence ID" value="MFC0527375.1"/>
    <property type="molecule type" value="Genomic_DNA"/>
</dbReference>
<organism evidence="4 5">
    <name type="scientific">Phytohabitans kaempferiae</name>
    <dbReference type="NCBI Taxonomy" id="1620943"/>
    <lineage>
        <taxon>Bacteria</taxon>
        <taxon>Bacillati</taxon>
        <taxon>Actinomycetota</taxon>
        <taxon>Actinomycetes</taxon>
        <taxon>Micromonosporales</taxon>
        <taxon>Micromonosporaceae</taxon>
    </lineage>
</organism>
<gene>
    <name evidence="4" type="ORF">ACFFIA_06860</name>
</gene>
<evidence type="ECO:0000256" key="2">
    <source>
        <dbReference type="ARBA" id="ARBA00023002"/>
    </source>
</evidence>
<comment type="caution">
    <text evidence="4">The sequence shown here is derived from an EMBL/GenBank/DDBJ whole genome shotgun (WGS) entry which is preliminary data.</text>
</comment>
<name>A0ABV6LY67_9ACTN</name>
<dbReference type="InterPro" id="IPR002347">
    <property type="entry name" value="SDR_fam"/>
</dbReference>
<evidence type="ECO:0000256" key="3">
    <source>
        <dbReference type="SAM" id="MobiDB-lite"/>
    </source>
</evidence>
<dbReference type="PRINTS" id="PR00081">
    <property type="entry name" value="GDHRDH"/>
</dbReference>
<dbReference type="SUPFAM" id="SSF51735">
    <property type="entry name" value="NAD(P)-binding Rossmann-fold domains"/>
    <property type="match status" value="1"/>
</dbReference>
<dbReference type="Pfam" id="PF13561">
    <property type="entry name" value="adh_short_C2"/>
    <property type="match status" value="1"/>
</dbReference>
<comment type="similarity">
    <text evidence="1">Belongs to the short-chain dehydrogenases/reductases (SDR) family.</text>
</comment>
<protein>
    <submittedName>
        <fullName evidence="4">SDR family NAD(P)-dependent oxidoreductase</fullName>
        <ecNumber evidence="4">1.1.1.-</ecNumber>
    </submittedName>
</protein>
<feature type="region of interest" description="Disordered" evidence="3">
    <location>
        <begin position="272"/>
        <end position="299"/>
    </location>
</feature>
<sequence length="299" mass="31114">MNLEDRVAVVTGGASGLGFAVAQRLAAQGATVIITDIDQAAGSQASKQLDATFVAHDVADETSWQNLCQVVRQKFGPLNVLVNNAGVVAKAEAADPEHQSLAEWHRLFAVNSDGVFLGCKTAIGAMREAGGGAIINVSSVAALLATPFGTAYGATKAVVAHLTRTVAQYCAREKLDVRCNSIHPGDIRTPLWDQWATGLATERGVTFEAIVAEFEGMIPTGRMTTPEDIAASVAFLASDEARQINGAQIVVDGGFVSCNTYALTTSGGPLDPHRSFPASDGVSLVHPPSGDTSGKEPAR</sequence>
<dbReference type="NCBIfam" id="NF005559">
    <property type="entry name" value="PRK07231.1"/>
    <property type="match status" value="1"/>
</dbReference>
<reference evidence="4 5" key="1">
    <citation type="submission" date="2024-09" db="EMBL/GenBank/DDBJ databases">
        <authorList>
            <person name="Sun Q."/>
            <person name="Mori K."/>
        </authorList>
    </citation>
    <scope>NUCLEOTIDE SEQUENCE [LARGE SCALE GENOMIC DNA]</scope>
    <source>
        <strain evidence="4 5">TBRC 3947</strain>
    </source>
</reference>
<keyword evidence="2 4" id="KW-0560">Oxidoreductase</keyword>
<accession>A0ABV6LY67</accession>
<dbReference type="InterPro" id="IPR036291">
    <property type="entry name" value="NAD(P)-bd_dom_sf"/>
</dbReference>
<dbReference type="EC" id="1.1.1.-" evidence="4"/>
<dbReference type="Gene3D" id="3.40.50.720">
    <property type="entry name" value="NAD(P)-binding Rossmann-like Domain"/>
    <property type="match status" value="1"/>
</dbReference>
<keyword evidence="5" id="KW-1185">Reference proteome</keyword>